<protein>
    <submittedName>
        <fullName evidence="1">Uncharacterized protein</fullName>
    </submittedName>
</protein>
<gene>
    <name evidence="1" type="ORF">G6F50_017140</name>
</gene>
<proteinExistence type="predicted"/>
<keyword evidence="2" id="KW-1185">Reference proteome</keyword>
<comment type="caution">
    <text evidence="1">The sequence shown here is derived from an EMBL/GenBank/DDBJ whole genome shotgun (WGS) entry which is preliminary data.</text>
</comment>
<dbReference type="Proteomes" id="UP000740926">
    <property type="component" value="Unassembled WGS sequence"/>
</dbReference>
<name>A0A9P7C0Z9_9FUNG</name>
<evidence type="ECO:0000313" key="2">
    <source>
        <dbReference type="Proteomes" id="UP000740926"/>
    </source>
</evidence>
<dbReference type="EMBL" id="JAANIU010011981">
    <property type="protein sequence ID" value="KAG1530699.1"/>
    <property type="molecule type" value="Genomic_DNA"/>
</dbReference>
<dbReference type="AlphaFoldDB" id="A0A9P7C0Z9"/>
<evidence type="ECO:0000313" key="1">
    <source>
        <dbReference type="EMBL" id="KAG1530699.1"/>
    </source>
</evidence>
<accession>A0A9P7C0Z9</accession>
<reference evidence="1 2" key="1">
    <citation type="journal article" date="2020" name="Microb. Genom.">
        <title>Genetic diversity of clinical and environmental Mucorales isolates obtained from an investigation of mucormycosis cases among solid organ transplant recipients.</title>
        <authorList>
            <person name="Nguyen M.H."/>
            <person name="Kaul D."/>
            <person name="Muto C."/>
            <person name="Cheng S.J."/>
            <person name="Richter R.A."/>
            <person name="Bruno V.M."/>
            <person name="Liu G."/>
            <person name="Beyhan S."/>
            <person name="Sundermann A.J."/>
            <person name="Mounaud S."/>
            <person name="Pasculle A.W."/>
            <person name="Nierman W.C."/>
            <person name="Driscoll E."/>
            <person name="Cumbie R."/>
            <person name="Clancy C.J."/>
            <person name="Dupont C.L."/>
        </authorList>
    </citation>
    <scope>NUCLEOTIDE SEQUENCE [LARGE SCALE GENOMIC DNA]</scope>
    <source>
        <strain evidence="1 2">GL24</strain>
    </source>
</reference>
<sequence length="104" mass="10962">MLRVTSVGAVNSLISVMARFSGWLRMAAPLLNTRAPCASAYSSRCVEYTYSMSKGGSLRMTTAPKSANGRSWAADSVHQSWPCRAALATSAIGVVTALTMPASM</sequence>
<organism evidence="1 2">
    <name type="scientific">Rhizopus delemar</name>
    <dbReference type="NCBI Taxonomy" id="936053"/>
    <lineage>
        <taxon>Eukaryota</taxon>
        <taxon>Fungi</taxon>
        <taxon>Fungi incertae sedis</taxon>
        <taxon>Mucoromycota</taxon>
        <taxon>Mucoromycotina</taxon>
        <taxon>Mucoromycetes</taxon>
        <taxon>Mucorales</taxon>
        <taxon>Mucorineae</taxon>
        <taxon>Rhizopodaceae</taxon>
        <taxon>Rhizopus</taxon>
    </lineage>
</organism>